<feature type="transmembrane region" description="Helical" evidence="1">
    <location>
        <begin position="62"/>
        <end position="80"/>
    </location>
</feature>
<comment type="caution">
    <text evidence="2">The sequence shown here is derived from an EMBL/GenBank/DDBJ whole genome shotgun (WGS) entry which is preliminary data.</text>
</comment>
<sequence length="95" mass="10683">MYESLPEADIADNLTTASMLVKASVLLGWSVIYNKSVLKSSLKQACFHDRLESNQGRPSIKTWIYGTLLFISCAFLFSSLKSVIPPMLCCWILNY</sequence>
<evidence type="ECO:0000256" key="1">
    <source>
        <dbReference type="SAM" id="Phobius"/>
    </source>
</evidence>
<keyword evidence="3" id="KW-1185">Reference proteome</keyword>
<dbReference type="Proteomes" id="UP000886653">
    <property type="component" value="Unassembled WGS sequence"/>
</dbReference>
<dbReference type="AlphaFoldDB" id="A0A9P6N9L1"/>
<reference evidence="2" key="1">
    <citation type="submission" date="2013-11" db="EMBL/GenBank/DDBJ databases">
        <title>Genome sequence of the fusiform rust pathogen reveals effectors for host alternation and coevolution with pine.</title>
        <authorList>
            <consortium name="DOE Joint Genome Institute"/>
            <person name="Smith K."/>
            <person name="Pendleton A."/>
            <person name="Kubisiak T."/>
            <person name="Anderson C."/>
            <person name="Salamov A."/>
            <person name="Aerts A."/>
            <person name="Riley R."/>
            <person name="Clum A."/>
            <person name="Lindquist E."/>
            <person name="Ence D."/>
            <person name="Campbell M."/>
            <person name="Kronenberg Z."/>
            <person name="Feau N."/>
            <person name="Dhillon B."/>
            <person name="Hamelin R."/>
            <person name="Burleigh J."/>
            <person name="Smith J."/>
            <person name="Yandell M."/>
            <person name="Nelson C."/>
            <person name="Grigoriev I."/>
            <person name="Davis J."/>
        </authorList>
    </citation>
    <scope>NUCLEOTIDE SEQUENCE</scope>
    <source>
        <strain evidence="2">G11</strain>
    </source>
</reference>
<evidence type="ECO:0000313" key="2">
    <source>
        <dbReference type="EMBL" id="KAG0140237.1"/>
    </source>
</evidence>
<name>A0A9P6N9L1_9BASI</name>
<protein>
    <submittedName>
        <fullName evidence="2">Uncharacterized protein</fullName>
    </submittedName>
</protein>
<dbReference type="EMBL" id="MU167462">
    <property type="protein sequence ID" value="KAG0140237.1"/>
    <property type="molecule type" value="Genomic_DNA"/>
</dbReference>
<feature type="transmembrane region" description="Helical" evidence="1">
    <location>
        <begin position="14"/>
        <end position="33"/>
    </location>
</feature>
<organism evidence="2 3">
    <name type="scientific">Cronartium quercuum f. sp. fusiforme G11</name>
    <dbReference type="NCBI Taxonomy" id="708437"/>
    <lineage>
        <taxon>Eukaryota</taxon>
        <taxon>Fungi</taxon>
        <taxon>Dikarya</taxon>
        <taxon>Basidiomycota</taxon>
        <taxon>Pucciniomycotina</taxon>
        <taxon>Pucciniomycetes</taxon>
        <taxon>Pucciniales</taxon>
        <taxon>Coleosporiaceae</taxon>
        <taxon>Cronartium</taxon>
    </lineage>
</organism>
<accession>A0A9P6N9L1</accession>
<keyword evidence="1" id="KW-1133">Transmembrane helix</keyword>
<keyword evidence="1" id="KW-0472">Membrane</keyword>
<keyword evidence="1" id="KW-0812">Transmembrane</keyword>
<gene>
    <name evidence="2" type="ORF">CROQUDRAFT_726239</name>
</gene>
<evidence type="ECO:0000313" key="3">
    <source>
        <dbReference type="Proteomes" id="UP000886653"/>
    </source>
</evidence>
<proteinExistence type="predicted"/>